<comment type="similarity">
    <text evidence="2 7">Belongs to the damage-control phosphatase family. Sugar phosphate phosphatase III subfamily.</text>
</comment>
<evidence type="ECO:0000256" key="5">
    <source>
        <dbReference type="ARBA" id="ARBA00023211"/>
    </source>
</evidence>
<dbReference type="GO" id="GO:0005634">
    <property type="term" value="C:nucleus"/>
    <property type="evidence" value="ECO:0007669"/>
    <property type="project" value="TreeGrafter"/>
</dbReference>
<comment type="catalytic activity">
    <reaction evidence="6 7">
        <text>beta-D-fructose 6-phosphate = dihydroxyacetone + D-glyceraldehyde 3-phosphate</text>
        <dbReference type="Rhea" id="RHEA:28002"/>
        <dbReference type="ChEBI" id="CHEBI:16016"/>
        <dbReference type="ChEBI" id="CHEBI:57634"/>
        <dbReference type="ChEBI" id="CHEBI:59776"/>
    </reaction>
</comment>
<evidence type="ECO:0000256" key="3">
    <source>
        <dbReference type="ARBA" id="ARBA00022723"/>
    </source>
</evidence>
<accession>A0A0F7TT02</accession>
<comment type="catalytic activity">
    <reaction evidence="1 7">
        <text>beta-D-fructose 1-phosphate + H2O = D-fructose + phosphate</text>
        <dbReference type="Rhea" id="RHEA:35603"/>
        <dbReference type="ChEBI" id="CHEBI:15377"/>
        <dbReference type="ChEBI" id="CHEBI:37721"/>
        <dbReference type="ChEBI" id="CHEBI:43474"/>
        <dbReference type="ChEBI" id="CHEBI:138881"/>
    </reaction>
</comment>
<keyword evidence="5 7" id="KW-0464">Manganese</keyword>
<keyword evidence="11" id="KW-1185">Reference proteome</keyword>
<dbReference type="FunFam" id="3.40.50.10880:FF:000007">
    <property type="entry name" value="DUF89 domain protein"/>
    <property type="match status" value="1"/>
</dbReference>
<dbReference type="Gene3D" id="1.20.930.60">
    <property type="match status" value="1"/>
</dbReference>
<dbReference type="GO" id="GO:0103026">
    <property type="term" value="F:fructose-1-phosphatase activity"/>
    <property type="evidence" value="ECO:0007669"/>
    <property type="project" value="RHEA"/>
</dbReference>
<evidence type="ECO:0000259" key="9">
    <source>
        <dbReference type="Pfam" id="PF01937"/>
    </source>
</evidence>
<dbReference type="InterPro" id="IPR002791">
    <property type="entry name" value="ARMT1-like_metal-bd"/>
</dbReference>
<feature type="signal peptide" evidence="8">
    <location>
        <begin position="1"/>
        <end position="20"/>
    </location>
</feature>
<dbReference type="EMBL" id="CDHK01000007">
    <property type="protein sequence ID" value="CEJ59814.1"/>
    <property type="molecule type" value="Genomic_DNA"/>
</dbReference>
<dbReference type="OrthoDB" id="541375at2759"/>
<reference evidence="11" key="1">
    <citation type="journal article" date="2015" name="Genome Announc.">
        <title>Draft genome sequence of the fungus Penicillium brasilianum MG11.</title>
        <authorList>
            <person name="Horn F."/>
            <person name="Linde J."/>
            <person name="Mattern D.J."/>
            <person name="Walther G."/>
            <person name="Guthke R."/>
            <person name="Brakhage A.A."/>
            <person name="Valiante V."/>
        </authorList>
    </citation>
    <scope>NUCLEOTIDE SEQUENCE [LARGE SCALE GENOMIC DNA]</scope>
    <source>
        <strain evidence="11">MG11</strain>
    </source>
</reference>
<dbReference type="Gene3D" id="3.40.50.10880">
    <property type="entry name" value="Uncharacterised protein PF01937, DUF89, domain 3"/>
    <property type="match status" value="1"/>
</dbReference>
<comment type="domain">
    <text evidence="7">Subfamily III proteins have a conserved RTxK motif about 40-50 residues from the C-terminus; the threonine may be replaced by serine or cysteine.</text>
</comment>
<comment type="function">
    <text evidence="7">Metal-dependent phosphatase that shows phosphatase activity against several substrates, including fructose-1-phosphate and fructose-6-phosphate. Its preference for fructose-1-phosphate, a strong glycating agent that causes DNA damage rather than a canonical yeast metabolite, suggests a damage-control function in hexose phosphate metabolism.</text>
</comment>
<dbReference type="PANTHER" id="PTHR12260:SF6">
    <property type="entry name" value="DAMAGE-CONTROL PHOSPHATASE ARMT1"/>
    <property type="match status" value="1"/>
</dbReference>
<dbReference type="Pfam" id="PF01937">
    <property type="entry name" value="ARMT1-like_dom"/>
    <property type="match status" value="1"/>
</dbReference>
<proteinExistence type="inferred from homology"/>
<dbReference type="AlphaFoldDB" id="A0A0F7TT02"/>
<dbReference type="Proteomes" id="UP000042958">
    <property type="component" value="Unassembled WGS sequence"/>
</dbReference>
<evidence type="ECO:0000256" key="8">
    <source>
        <dbReference type="SAM" id="SignalP"/>
    </source>
</evidence>
<dbReference type="EC" id="3.1.3.-" evidence="7"/>
<dbReference type="STRING" id="104259.A0A0F7TT02"/>
<sequence>MVVSRSRALLLFMVTRWGRSLQFVFEEDSWICQSHIAMPSATMTAQEVRAVWTSEKGSMANQTAETRWAKIIQGTIDDVGETAAAEDVDSQKRAESIAIQIALKGIKKGIEQNKPLTPLQDDGKLDIQEWNKQLAAIGNCSWKHCPWLFGECYMYRSIQRILNSSKHWQNYDIFKRQKDSTFVKSRAAVEELTSRYMQIVANTQLAQDESKEEAKKLLFIEMTEIALWGNATDLSLLANLTLEDLQNLQGREAIQKSQQNIVDNDTDDVWAYLQRTSGQASRQIDIVLDNAGFEFFTDLLYAAYLLDAGIATSVRLHTKEFPWFVSDVISEDVESLFEHLDSSECFPSREYIDQLIPRLRKFFQSGAITTTSDSFWTTPYSFHEMPVKAPALFKELQNSYLVIFKGDLNYRKLTRDGLWPHTTTYEEALGPLGKQSGVKILSLRTNKSDVCVGVPTQSKVDELNEKAPGGAWIQNGKYAVVSFNEGL</sequence>
<dbReference type="InterPro" id="IPR036075">
    <property type="entry name" value="ARMT-1-like_metal-bd_sf"/>
</dbReference>
<dbReference type="GO" id="GO:0006974">
    <property type="term" value="P:DNA damage response"/>
    <property type="evidence" value="ECO:0007669"/>
    <property type="project" value="TreeGrafter"/>
</dbReference>
<organism evidence="10 11">
    <name type="scientific">Penicillium brasilianum</name>
    <dbReference type="NCBI Taxonomy" id="104259"/>
    <lineage>
        <taxon>Eukaryota</taxon>
        <taxon>Fungi</taxon>
        <taxon>Dikarya</taxon>
        <taxon>Ascomycota</taxon>
        <taxon>Pezizomycotina</taxon>
        <taxon>Eurotiomycetes</taxon>
        <taxon>Eurotiomycetidae</taxon>
        <taxon>Eurotiales</taxon>
        <taxon>Aspergillaceae</taxon>
        <taxon>Penicillium</taxon>
    </lineage>
</organism>
<evidence type="ECO:0000256" key="7">
    <source>
        <dbReference type="RuleBase" id="RU367030"/>
    </source>
</evidence>
<feature type="chain" id="PRO_5002522623" description="Sugar phosphate phosphatase" evidence="8">
    <location>
        <begin position="21"/>
        <end position="487"/>
    </location>
</feature>
<dbReference type="InterPro" id="IPR039763">
    <property type="entry name" value="ARMT1"/>
</dbReference>
<comment type="cofactor">
    <cofactor evidence="7">
        <name>Mn(2+)</name>
        <dbReference type="ChEBI" id="CHEBI:29035"/>
    </cofactor>
    <cofactor evidence="7">
        <name>Ni(2+)</name>
        <dbReference type="ChEBI" id="CHEBI:49786"/>
    </cofactor>
</comment>
<keyword evidence="8" id="KW-0732">Signal</keyword>
<dbReference type="GO" id="GO:0046872">
    <property type="term" value="F:metal ion binding"/>
    <property type="evidence" value="ECO:0007669"/>
    <property type="project" value="UniProtKB-UniRule"/>
</dbReference>
<keyword evidence="4 7" id="KW-0378">Hydrolase</keyword>
<dbReference type="SUPFAM" id="SSF111321">
    <property type="entry name" value="AF1104-like"/>
    <property type="match status" value="1"/>
</dbReference>
<dbReference type="PANTHER" id="PTHR12260">
    <property type="entry name" value="DAMAGE-CONTROL PHOSPHATASE ARMT1"/>
    <property type="match status" value="1"/>
</dbReference>
<evidence type="ECO:0000256" key="4">
    <source>
        <dbReference type="ARBA" id="ARBA00022801"/>
    </source>
</evidence>
<evidence type="ECO:0000256" key="2">
    <source>
        <dbReference type="ARBA" id="ARBA00009519"/>
    </source>
</evidence>
<dbReference type="GO" id="GO:0097023">
    <property type="term" value="F:fructose 6-phosphate aldolase activity"/>
    <property type="evidence" value="ECO:0007669"/>
    <property type="project" value="RHEA"/>
</dbReference>
<keyword evidence="3 7" id="KW-0479">Metal-binding</keyword>
<gene>
    <name evidence="10" type="ORF">PMG11_08418</name>
</gene>
<name>A0A0F7TT02_PENBI</name>
<evidence type="ECO:0000313" key="10">
    <source>
        <dbReference type="EMBL" id="CEJ59814.1"/>
    </source>
</evidence>
<evidence type="ECO:0000256" key="6">
    <source>
        <dbReference type="ARBA" id="ARBA00048809"/>
    </source>
</evidence>
<evidence type="ECO:0000256" key="1">
    <source>
        <dbReference type="ARBA" id="ARBA00001326"/>
    </source>
</evidence>
<protein>
    <recommendedName>
        <fullName evidence="7">Sugar phosphate phosphatase</fullName>
        <ecNumber evidence="7">3.1.3.-</ecNumber>
    </recommendedName>
</protein>
<feature type="domain" description="Damage-control phosphatase ARMT1-like metal-binding" evidence="9">
    <location>
        <begin position="63"/>
        <end position="462"/>
    </location>
</feature>
<evidence type="ECO:0000313" key="11">
    <source>
        <dbReference type="Proteomes" id="UP000042958"/>
    </source>
</evidence>